<dbReference type="EMBL" id="WVTA01000002">
    <property type="protein sequence ID" value="KAK3216313.1"/>
    <property type="molecule type" value="Genomic_DNA"/>
</dbReference>
<proteinExistence type="predicted"/>
<dbReference type="FunFam" id="3.40.50.300:FF:002548">
    <property type="entry name" value="DNA kinase/phosphatase Pnk1"/>
    <property type="match status" value="1"/>
</dbReference>
<dbReference type="Gene3D" id="3.40.50.1000">
    <property type="entry name" value="HAD superfamily/HAD-like"/>
    <property type="match status" value="1"/>
</dbReference>
<dbReference type="Gene3D" id="3.40.50.300">
    <property type="entry name" value="P-loop containing nucleotide triphosphate hydrolases"/>
    <property type="match status" value="1"/>
</dbReference>
<dbReference type="InterPro" id="IPR013954">
    <property type="entry name" value="PNK3P"/>
</dbReference>
<comment type="caution">
    <text evidence="2">The sequence shown here is derived from an EMBL/GenBank/DDBJ whole genome shotgun (WGS) entry which is preliminary data.</text>
</comment>
<feature type="region of interest" description="Disordered" evidence="1">
    <location>
        <begin position="43"/>
        <end position="65"/>
    </location>
</feature>
<dbReference type="GO" id="GO:0046404">
    <property type="term" value="F:ATP-dependent polydeoxyribonucleotide 5'-hydroxyl-kinase activity"/>
    <property type="evidence" value="ECO:0007669"/>
    <property type="project" value="TreeGrafter"/>
</dbReference>
<dbReference type="Gene3D" id="2.40.320.10">
    <property type="entry name" value="Hypothetical Protein Pfu-838710-001"/>
    <property type="match status" value="1"/>
</dbReference>
<dbReference type="SUPFAM" id="SSF52540">
    <property type="entry name" value="P-loop containing nucleoside triphosphate hydrolases"/>
    <property type="match status" value="1"/>
</dbReference>
<dbReference type="CDD" id="cd01625">
    <property type="entry name" value="HAD_PNP"/>
    <property type="match status" value="1"/>
</dbReference>
<protein>
    <recommendedName>
        <fullName evidence="4">Mediator of RNA polymerase II transcription subunit 18</fullName>
    </recommendedName>
</protein>
<keyword evidence="3" id="KW-1185">Reference proteome</keyword>
<dbReference type="GO" id="GO:0003690">
    <property type="term" value="F:double-stranded DNA binding"/>
    <property type="evidence" value="ECO:0007669"/>
    <property type="project" value="TreeGrafter"/>
</dbReference>
<dbReference type="Pfam" id="PF09637">
    <property type="entry name" value="Med18"/>
    <property type="match status" value="1"/>
</dbReference>
<dbReference type="InterPro" id="IPR027417">
    <property type="entry name" value="P-loop_NTPase"/>
</dbReference>
<dbReference type="InterPro" id="IPR019095">
    <property type="entry name" value="Mediator_Med18"/>
</dbReference>
<accession>A0AAN6M5U0</accession>
<feature type="region of interest" description="Disordered" evidence="1">
    <location>
        <begin position="289"/>
        <end position="321"/>
    </location>
</feature>
<evidence type="ECO:0000256" key="1">
    <source>
        <dbReference type="SAM" id="MobiDB-lite"/>
    </source>
</evidence>
<reference evidence="2 3" key="1">
    <citation type="submission" date="2021-02" db="EMBL/GenBank/DDBJ databases">
        <title>Genome assembly of Pseudopithomyces chartarum.</title>
        <authorList>
            <person name="Jauregui R."/>
            <person name="Singh J."/>
            <person name="Voisey C."/>
        </authorList>
    </citation>
    <scope>NUCLEOTIDE SEQUENCE [LARGE SCALE GENOMIC DNA]</scope>
    <source>
        <strain evidence="2 3">AGR01</strain>
    </source>
</reference>
<dbReference type="NCBIfam" id="TIGR01662">
    <property type="entry name" value="HAD-SF-IIIA"/>
    <property type="match status" value="1"/>
</dbReference>
<dbReference type="GO" id="GO:0016592">
    <property type="term" value="C:mediator complex"/>
    <property type="evidence" value="ECO:0007669"/>
    <property type="project" value="InterPro"/>
</dbReference>
<dbReference type="SUPFAM" id="SSF56784">
    <property type="entry name" value="HAD-like"/>
    <property type="match status" value="1"/>
</dbReference>
<dbReference type="Proteomes" id="UP001280581">
    <property type="component" value="Unassembled WGS sequence"/>
</dbReference>
<gene>
    <name evidence="2" type="ORF">GRF29_8g2929273</name>
</gene>
<dbReference type="PANTHER" id="PTHR12083:SF9">
    <property type="entry name" value="BIFUNCTIONAL POLYNUCLEOTIDE PHOSPHATASE_KINASE"/>
    <property type="match status" value="1"/>
</dbReference>
<dbReference type="Pfam" id="PF13671">
    <property type="entry name" value="AAA_33"/>
    <property type="match status" value="1"/>
</dbReference>
<dbReference type="InterPro" id="IPR036412">
    <property type="entry name" value="HAD-like_sf"/>
</dbReference>
<dbReference type="InterPro" id="IPR006549">
    <property type="entry name" value="HAD-SF_hydro_IIIA"/>
</dbReference>
<dbReference type="InterPro" id="IPR023214">
    <property type="entry name" value="HAD_sf"/>
</dbReference>
<dbReference type="AlphaFoldDB" id="A0AAN6M5U0"/>
<dbReference type="NCBIfam" id="TIGR01664">
    <property type="entry name" value="DNA-3'-Pase"/>
    <property type="match status" value="1"/>
</dbReference>
<evidence type="ECO:0000313" key="3">
    <source>
        <dbReference type="Proteomes" id="UP001280581"/>
    </source>
</evidence>
<dbReference type="FunFam" id="3.40.50.1000:FF:000078">
    <property type="entry name" value="Bifunctional polynucleotide phosphatase/kinase"/>
    <property type="match status" value="1"/>
</dbReference>
<dbReference type="GO" id="GO:0003712">
    <property type="term" value="F:transcription coregulator activity"/>
    <property type="evidence" value="ECO:0007669"/>
    <property type="project" value="InterPro"/>
</dbReference>
<dbReference type="GO" id="GO:0006357">
    <property type="term" value="P:regulation of transcription by RNA polymerase II"/>
    <property type="evidence" value="ECO:0007669"/>
    <property type="project" value="InterPro"/>
</dbReference>
<dbReference type="PANTHER" id="PTHR12083">
    <property type="entry name" value="BIFUNCTIONAL POLYNUCLEOTIDE PHOSPHATASE/KINASE"/>
    <property type="match status" value="1"/>
</dbReference>
<sequence>MHELLLYGQLPAPRHEQVLKILAGLAAMQPRPVLERHIVYKPTREPDEPGAHLGRGGGSQTIGGKPVKQGTVKSLYYTKLVQKLGEEDFGRAQEPTADNARLSANVKSGEEPKWSFEFQDLPDTGDRGVTARLASSTDILSGDPHAWMIATGPHEFISEYYVQGHRFVHGNVVIFLHRILHEPGVRSLEKAPKVTPPALAALQPFDPSGAYILEAKVRVQDLNNQAVLQEGVDELKAFASQMKGCVELDIPDRLSLDTRVRYRPPHLRAVQATAPTFIHYVATNRVWNRGMPERPNLGKRPSDRGVSPPPAKRKQQSTTTNKAVASFFTPLSQKEPDPMTWRVINDSLLIGRYSVKTAMQLAQNGKAERKIAIFDFDSTLITTASGKKFGRDATDWKWWHNGIPQRLQKLHEEGYLVAVLSNQAGISLKPDPKTIKSDQKRLADFKSKVAAVFKQLELPILIYAATSHDRYRKPRIGMWEELLEDYDLENADAVDLNNSFFVGDAAGREASGGRAKDFSCGDRNFAANVGLQFHTPEEYFLGEDPSPFTRQFDPTTVLQEESVSSTNASQKPFEKTSAIDIVLFCGSPGAGKSTFYWSHLQPLGYARINQDILKTREKCLKAAEELIGEGTSVAIDNTNADQDTRAYWTALAKRLNVPIRCVVFTASSDLCEHNNAVRALNVSPEANPEQRLLLPKLAFASFAKKYKEPKLSEGFQDIIKVDFRFEGSEKQKDLWSMFWL</sequence>
<dbReference type="GO" id="GO:0006281">
    <property type="term" value="P:DNA repair"/>
    <property type="evidence" value="ECO:0007669"/>
    <property type="project" value="TreeGrafter"/>
</dbReference>
<dbReference type="GO" id="GO:0046403">
    <property type="term" value="F:polynucleotide 3'-phosphatase activity"/>
    <property type="evidence" value="ECO:0007669"/>
    <property type="project" value="TreeGrafter"/>
</dbReference>
<evidence type="ECO:0000313" key="2">
    <source>
        <dbReference type="EMBL" id="KAK3216313.1"/>
    </source>
</evidence>
<name>A0AAN6M5U0_9PLEO</name>
<dbReference type="InterPro" id="IPR006551">
    <property type="entry name" value="Polynucleotide_phosphatase"/>
</dbReference>
<evidence type="ECO:0008006" key="4">
    <source>
        <dbReference type="Google" id="ProtNLM"/>
    </source>
</evidence>
<organism evidence="2 3">
    <name type="scientific">Pseudopithomyces chartarum</name>
    <dbReference type="NCBI Taxonomy" id="1892770"/>
    <lineage>
        <taxon>Eukaryota</taxon>
        <taxon>Fungi</taxon>
        <taxon>Dikarya</taxon>
        <taxon>Ascomycota</taxon>
        <taxon>Pezizomycotina</taxon>
        <taxon>Dothideomycetes</taxon>
        <taxon>Pleosporomycetidae</taxon>
        <taxon>Pleosporales</taxon>
        <taxon>Massarineae</taxon>
        <taxon>Didymosphaeriaceae</taxon>
        <taxon>Pseudopithomyces</taxon>
    </lineage>
</organism>
<dbReference type="Pfam" id="PF08645">
    <property type="entry name" value="PNK3P"/>
    <property type="match status" value="1"/>
</dbReference>